<dbReference type="GO" id="GO:0009246">
    <property type="term" value="P:enterobacterial common antigen biosynthetic process"/>
    <property type="evidence" value="ECO:0007669"/>
    <property type="project" value="TreeGrafter"/>
</dbReference>
<name>A0A9D2SZJ1_9FIRM</name>
<organism evidence="9 10">
    <name type="scientific">Candidatus Mediterraneibacter faecigallinarum</name>
    <dbReference type="NCBI Taxonomy" id="2838669"/>
    <lineage>
        <taxon>Bacteria</taxon>
        <taxon>Bacillati</taxon>
        <taxon>Bacillota</taxon>
        <taxon>Clostridia</taxon>
        <taxon>Lachnospirales</taxon>
        <taxon>Lachnospiraceae</taxon>
        <taxon>Mediterraneibacter</taxon>
    </lineage>
</organism>
<feature type="transmembrane region" description="Helical" evidence="7">
    <location>
        <begin position="12"/>
        <end position="32"/>
    </location>
</feature>
<feature type="transmembrane region" description="Helical" evidence="7">
    <location>
        <begin position="44"/>
        <end position="66"/>
    </location>
</feature>
<dbReference type="GO" id="GO:0016413">
    <property type="term" value="F:O-acetyltransferase activity"/>
    <property type="evidence" value="ECO:0007669"/>
    <property type="project" value="TreeGrafter"/>
</dbReference>
<dbReference type="AlphaFoldDB" id="A0A9D2SZJ1"/>
<dbReference type="PANTHER" id="PTHR40074">
    <property type="entry name" value="O-ACETYLTRANSFERASE WECH"/>
    <property type="match status" value="1"/>
</dbReference>
<evidence type="ECO:0000313" key="9">
    <source>
        <dbReference type="EMBL" id="HJC39660.1"/>
    </source>
</evidence>
<evidence type="ECO:0000256" key="1">
    <source>
        <dbReference type="ARBA" id="ARBA00004651"/>
    </source>
</evidence>
<evidence type="ECO:0000313" key="10">
    <source>
        <dbReference type="Proteomes" id="UP000823894"/>
    </source>
</evidence>
<gene>
    <name evidence="9" type="ORF">H9757_11465</name>
</gene>
<protein>
    <submittedName>
        <fullName evidence="9">Acyltransferase family protein</fullName>
    </submittedName>
</protein>
<keyword evidence="5 7" id="KW-1133">Transmembrane helix</keyword>
<evidence type="ECO:0000256" key="3">
    <source>
        <dbReference type="ARBA" id="ARBA00022475"/>
    </source>
</evidence>
<feature type="transmembrane region" description="Helical" evidence="7">
    <location>
        <begin position="152"/>
        <end position="173"/>
    </location>
</feature>
<comment type="similarity">
    <text evidence="2">Belongs to the acyltransferase 3 family.</text>
</comment>
<accession>A0A9D2SZJ1</accession>
<comment type="caution">
    <text evidence="9">The sequence shown here is derived from an EMBL/GenBank/DDBJ whole genome shotgun (WGS) entry which is preliminary data.</text>
</comment>
<keyword evidence="6 7" id="KW-0472">Membrane</keyword>
<feature type="transmembrane region" description="Helical" evidence="7">
    <location>
        <begin position="125"/>
        <end position="145"/>
    </location>
</feature>
<sequence length="225" mass="24979">MGGSTYAKPREYAGIDFFRIFAAVLVIAIHTAPFSVISGDLDFLLTYCLGRIAVPFFLMATGYFVLGPWKSAGCRDSRKISRFLKKTLFLYLAASILYLPVNLYSGGLPDTAGGFLKMLFFDGTFYHLWYFPAAVIGCILAAVLLRYTSLRTAMLAASLLWLFGLGGDSYFGLASRLPALKAIYSAVFSISSYTRNGIFFAPLFLLMGAAVYEISRKKFWQLRDL</sequence>
<keyword evidence="9" id="KW-0808">Transferase</keyword>
<feature type="domain" description="Acyltransferase 3" evidence="8">
    <location>
        <begin position="13"/>
        <end position="212"/>
    </location>
</feature>
<evidence type="ECO:0000256" key="6">
    <source>
        <dbReference type="ARBA" id="ARBA00023136"/>
    </source>
</evidence>
<evidence type="ECO:0000256" key="4">
    <source>
        <dbReference type="ARBA" id="ARBA00022692"/>
    </source>
</evidence>
<dbReference type="Proteomes" id="UP000823894">
    <property type="component" value="Unassembled WGS sequence"/>
</dbReference>
<evidence type="ECO:0000256" key="7">
    <source>
        <dbReference type="SAM" id="Phobius"/>
    </source>
</evidence>
<keyword evidence="3" id="KW-1003">Cell membrane</keyword>
<proteinExistence type="inferred from homology"/>
<feature type="transmembrane region" description="Helical" evidence="7">
    <location>
        <begin position="193"/>
        <end position="214"/>
    </location>
</feature>
<reference evidence="9" key="2">
    <citation type="submission" date="2021-04" db="EMBL/GenBank/DDBJ databases">
        <authorList>
            <person name="Gilroy R."/>
        </authorList>
    </citation>
    <scope>NUCLEOTIDE SEQUENCE</scope>
    <source>
        <strain evidence="9">ChiGjej1B1-1692</strain>
    </source>
</reference>
<evidence type="ECO:0000256" key="2">
    <source>
        <dbReference type="ARBA" id="ARBA00007400"/>
    </source>
</evidence>
<reference evidence="9" key="1">
    <citation type="journal article" date="2021" name="PeerJ">
        <title>Extensive microbial diversity within the chicken gut microbiome revealed by metagenomics and culture.</title>
        <authorList>
            <person name="Gilroy R."/>
            <person name="Ravi A."/>
            <person name="Getino M."/>
            <person name="Pursley I."/>
            <person name="Horton D.L."/>
            <person name="Alikhan N.F."/>
            <person name="Baker D."/>
            <person name="Gharbi K."/>
            <person name="Hall N."/>
            <person name="Watson M."/>
            <person name="Adriaenssens E.M."/>
            <person name="Foster-Nyarko E."/>
            <person name="Jarju S."/>
            <person name="Secka A."/>
            <person name="Antonio M."/>
            <person name="Oren A."/>
            <person name="Chaudhuri R.R."/>
            <person name="La Ragione R."/>
            <person name="Hildebrand F."/>
            <person name="Pallen M.J."/>
        </authorList>
    </citation>
    <scope>NUCLEOTIDE SEQUENCE</scope>
    <source>
        <strain evidence="9">ChiGjej1B1-1692</strain>
    </source>
</reference>
<keyword evidence="4 7" id="KW-0812">Transmembrane</keyword>
<keyword evidence="9" id="KW-0012">Acyltransferase</keyword>
<evidence type="ECO:0000256" key="5">
    <source>
        <dbReference type="ARBA" id="ARBA00022989"/>
    </source>
</evidence>
<dbReference type="Pfam" id="PF01757">
    <property type="entry name" value="Acyl_transf_3"/>
    <property type="match status" value="1"/>
</dbReference>
<dbReference type="PANTHER" id="PTHR40074:SF2">
    <property type="entry name" value="O-ACETYLTRANSFERASE WECH"/>
    <property type="match status" value="1"/>
</dbReference>
<dbReference type="EMBL" id="DWWK01000190">
    <property type="protein sequence ID" value="HJC39660.1"/>
    <property type="molecule type" value="Genomic_DNA"/>
</dbReference>
<feature type="transmembrane region" description="Helical" evidence="7">
    <location>
        <begin position="87"/>
        <end position="105"/>
    </location>
</feature>
<dbReference type="GO" id="GO:0005886">
    <property type="term" value="C:plasma membrane"/>
    <property type="evidence" value="ECO:0007669"/>
    <property type="project" value="UniProtKB-SubCell"/>
</dbReference>
<evidence type="ECO:0000259" key="8">
    <source>
        <dbReference type="Pfam" id="PF01757"/>
    </source>
</evidence>
<dbReference type="InterPro" id="IPR002656">
    <property type="entry name" value="Acyl_transf_3_dom"/>
</dbReference>
<comment type="subcellular location">
    <subcellularLocation>
        <location evidence="1">Cell membrane</location>
        <topology evidence="1">Multi-pass membrane protein</topology>
    </subcellularLocation>
</comment>